<dbReference type="InterPro" id="IPR011990">
    <property type="entry name" value="TPR-like_helical_dom_sf"/>
</dbReference>
<feature type="compositionally biased region" description="Low complexity" evidence="5">
    <location>
        <begin position="135"/>
        <end position="169"/>
    </location>
</feature>
<feature type="region of interest" description="Disordered" evidence="5">
    <location>
        <begin position="132"/>
        <end position="169"/>
    </location>
</feature>
<evidence type="ECO:0000256" key="4">
    <source>
        <dbReference type="ARBA" id="ARBA00044511"/>
    </source>
</evidence>
<name>A0A197KJI5_9FUNG</name>
<dbReference type="PANTHER" id="PTHR47447">
    <property type="entry name" value="OS03G0856100 PROTEIN"/>
    <property type="match status" value="1"/>
</dbReference>
<evidence type="ECO:0000256" key="3">
    <source>
        <dbReference type="ARBA" id="ARBA00044493"/>
    </source>
</evidence>
<accession>A0A197KJI5</accession>
<evidence type="ECO:0000256" key="2">
    <source>
        <dbReference type="ARBA" id="ARBA00022737"/>
    </source>
</evidence>
<dbReference type="Pfam" id="PF13812">
    <property type="entry name" value="PPR_3"/>
    <property type="match status" value="1"/>
</dbReference>
<evidence type="ECO:0000256" key="1">
    <source>
        <dbReference type="ARBA" id="ARBA00006192"/>
    </source>
</evidence>
<reference evidence="6 7" key="1">
    <citation type="submission" date="2016-05" db="EMBL/GenBank/DDBJ databases">
        <title>Genome sequencing reveals origins of a unique bacterial endosymbiosis in the earliest lineages of terrestrial Fungi.</title>
        <authorList>
            <consortium name="DOE Joint Genome Institute"/>
            <person name="Uehling J."/>
            <person name="Gryganskyi A."/>
            <person name="Hameed K."/>
            <person name="Tschaplinski T."/>
            <person name="Misztal P."/>
            <person name="Wu S."/>
            <person name="Desiro A."/>
            <person name="Vande Pol N."/>
            <person name="Du Z.-Y."/>
            <person name="Zienkiewicz A."/>
            <person name="Zienkiewicz K."/>
            <person name="Morin E."/>
            <person name="Tisserant E."/>
            <person name="Splivallo R."/>
            <person name="Hainaut M."/>
            <person name="Henrissat B."/>
            <person name="Ohm R."/>
            <person name="Kuo A."/>
            <person name="Yan J."/>
            <person name="Lipzen A."/>
            <person name="Nolan M."/>
            <person name="Labutti K."/>
            <person name="Barry K."/>
            <person name="Goldstein A."/>
            <person name="Labbe J."/>
            <person name="Schadt C."/>
            <person name="Tuskan G."/>
            <person name="Grigoriev I."/>
            <person name="Martin F."/>
            <person name="Vilgalys R."/>
            <person name="Bonito G."/>
        </authorList>
    </citation>
    <scope>NUCLEOTIDE SEQUENCE [LARGE SCALE GENOMIC DNA]</scope>
    <source>
        <strain evidence="6 7">AG-77</strain>
    </source>
</reference>
<feature type="region of interest" description="Disordered" evidence="5">
    <location>
        <begin position="953"/>
        <end position="978"/>
    </location>
</feature>
<dbReference type="OrthoDB" id="185373at2759"/>
<dbReference type="InterPro" id="IPR002885">
    <property type="entry name" value="PPR_rpt"/>
</dbReference>
<keyword evidence="7" id="KW-1185">Reference proteome</keyword>
<comment type="subunit">
    <text evidence="4">Binds to mitochondrial small subunit 15S rRNA.</text>
</comment>
<keyword evidence="2" id="KW-0677">Repeat</keyword>
<dbReference type="PANTHER" id="PTHR47447:SF24">
    <property type="entry name" value="PENTATRICOPEPTIDE REPEAT-CONTAINING PROTEIN"/>
    <property type="match status" value="1"/>
</dbReference>
<protein>
    <recommendedName>
        <fullName evidence="8">Pentacotripeptide-repeat region of PRORP domain-containing protein</fullName>
    </recommendedName>
</protein>
<dbReference type="EMBL" id="KV442011">
    <property type="protein sequence ID" value="OAQ36736.1"/>
    <property type="molecule type" value="Genomic_DNA"/>
</dbReference>
<feature type="compositionally biased region" description="Low complexity" evidence="5">
    <location>
        <begin position="1190"/>
        <end position="1205"/>
    </location>
</feature>
<sequence length="1205" mass="135082">MDIRRLLKATCPLARPLLGHPTLPTTGARSRQGNANRIQIHLCPHYRSQTHHNRVQSIHHQARHTASCFSSPYRTILRVGEQTPSSVSSQLRKTCVCRLGSGTLFASGSLKPTTTAKRGFGTSSRTYKLFSVAGSPSTRTPSSTSSIPRSTTSAPNTLPTSTSSSLPPNKLITSTLAQVVKYGDPALVARLGRKRRHMAGMHGTRLQRQLKVLQRSQPQHSSQLLGLNGLPSGLTNQGGRFRMMKRKNRRRIGVKEAQRGALPAQYHHIHYFPTKAHPRHVRFLGITDFLRFSRATSSPGRIASARRMDNLRLKRRIKRRNNRMSIHRPYILTQQQRVAHLNQVLEEGPARLAIIDAILLIKGKQGGARLPAGNQLYKLVKLDQDNYFQLRASDMTPTISSFPAGAPEPAQARHFTTQDYNVILGRCEELKDWRTGFNIAQTLLTRYRSSGFDFGSPDFGAPNARTIHLLAKMFVRAYRSDRAGLLFSTLHEHYPHPIPLDVYTSYLSELGSMKQLVRMESTLRYLETAGPRPTVTQYNTLLKAIGFYKGQNQAEEFMAQMVKAGTTPDQQTYRILIDTSLHDLDVDKAHFWLGEYARQGFEVSSRMMEPFMSTCIRQVSNFAHKKVGSHGVDNASVSREWMFKAMNIIQFMTRQELSPTAKTFELLIGGFLAQENFTEARRVLNLMRSSPYIYTPNPRTWISLFKYHLRQDDPLLALRTLNEMWRSGAGLKSDDAPLGTTVPTPLYRELFQHYLSKSKLSMAERSLYEMMNRHKDARPKEQDVVDLIWKLDRQPEAAERVYELLYAQSGERIERDIGGVRKNRIMESGPVALANVGVMRAKANSKDRLVRDDVWKAWNSMVRYLDEGGSARDTPVGESFGITIDPEERSVFALAFEQVAKAARQDPLSSREVKQIQQETERAESRLAGNDWDFTPVRHRPGMGGLGLGLRLGQSGIRGSDMSPSGELDRRRGSSADTPTKYLEFKGRQRVMIKQLLRHQEFLDPLLQRRGMDVTLPEELPKTQSSHPSKPVESRLEQLKASFQWVRKHSIPIGIEGFNAYLTGLISYQDFKTARRTLDAFFAKPRPVSDSKTDSKSKVSILAPLKPDIATVKILKEYQGLLGGIKSINQAIEKGGPDLAKEWARHQTRTSRKHAIAASKNNNTSSVLSSSASASPAAKAAVSSPPPSSSAPSSTPTRAVASATL</sequence>
<organism evidence="6 7">
    <name type="scientific">Linnemannia elongata AG-77</name>
    <dbReference type="NCBI Taxonomy" id="1314771"/>
    <lineage>
        <taxon>Eukaryota</taxon>
        <taxon>Fungi</taxon>
        <taxon>Fungi incertae sedis</taxon>
        <taxon>Mucoromycota</taxon>
        <taxon>Mortierellomycotina</taxon>
        <taxon>Mortierellomycetes</taxon>
        <taxon>Mortierellales</taxon>
        <taxon>Mortierellaceae</taxon>
        <taxon>Linnemannia</taxon>
    </lineage>
</organism>
<gene>
    <name evidence="6" type="ORF">K457DRAFT_26967</name>
</gene>
<dbReference type="STRING" id="1314771.A0A197KJI5"/>
<dbReference type="AlphaFoldDB" id="A0A197KJI5"/>
<evidence type="ECO:0008006" key="8">
    <source>
        <dbReference type="Google" id="ProtNLM"/>
    </source>
</evidence>
<proteinExistence type="inferred from homology"/>
<comment type="function">
    <text evidence="3">Regulates mitochondrial small subunit maturation by controlling 15S rRNA 5'-end processing. Localizes to the 5' precursor of the 15S rRNA in a position that is subsequently occupied by mS47 in the mature yeast mtSSU. Uses structure and sequence-specific RNA recognition, binding to a single-stranded region of the precursor and specifically recognizing bases -6 to -1. The exchange of Ccm1 for mS47 is coupled to the irreversible removal of precursor rRNA that is accompanied by conformational changes of the mitoribosomal proteins uS5m and mS26. These conformational changes signal completion of 5'-end rRNA processing through protection of the mature 5'-end of the 15S rRNA and stabilization of mS47. The removal of the 5' precursor together with the dissociation of Ccm1 may be catalyzed by the 5'-3' exoribonuclease Pet127. Involved in the specific removal of group I introns in mitochondrial encoded transcripts.</text>
</comment>
<evidence type="ECO:0000313" key="6">
    <source>
        <dbReference type="EMBL" id="OAQ36736.1"/>
    </source>
</evidence>
<feature type="compositionally biased region" description="Basic residues" evidence="5">
    <location>
        <begin position="1146"/>
        <end position="1155"/>
    </location>
</feature>
<dbReference type="Proteomes" id="UP000078512">
    <property type="component" value="Unassembled WGS sequence"/>
</dbReference>
<feature type="region of interest" description="Disordered" evidence="5">
    <location>
        <begin position="1143"/>
        <end position="1205"/>
    </location>
</feature>
<dbReference type="Gene3D" id="1.25.40.10">
    <property type="entry name" value="Tetratricopeptide repeat domain"/>
    <property type="match status" value="2"/>
</dbReference>
<comment type="similarity">
    <text evidence="1">Belongs to the CCM1 family.</text>
</comment>
<evidence type="ECO:0000313" key="7">
    <source>
        <dbReference type="Proteomes" id="UP000078512"/>
    </source>
</evidence>
<feature type="compositionally biased region" description="Low complexity" evidence="5">
    <location>
        <begin position="1164"/>
        <end position="1183"/>
    </location>
</feature>
<evidence type="ECO:0000256" key="5">
    <source>
        <dbReference type="SAM" id="MobiDB-lite"/>
    </source>
</evidence>